<dbReference type="FunFam" id="3.40.50.720:FF:000190">
    <property type="entry name" value="Pyrroline-5-carboxylate reductase"/>
    <property type="match status" value="1"/>
</dbReference>
<evidence type="ECO:0000256" key="2">
    <source>
        <dbReference type="ARBA" id="ARBA00005525"/>
    </source>
</evidence>
<dbReference type="InterPro" id="IPR008927">
    <property type="entry name" value="6-PGluconate_DH-like_C_sf"/>
</dbReference>
<dbReference type="Gene3D" id="3.40.50.720">
    <property type="entry name" value="NAD(P)-binding Rossmann-like Domain"/>
    <property type="match status" value="1"/>
</dbReference>
<evidence type="ECO:0000313" key="16">
    <source>
        <dbReference type="Proteomes" id="UP000746751"/>
    </source>
</evidence>
<dbReference type="PANTHER" id="PTHR11645">
    <property type="entry name" value="PYRROLINE-5-CARBOXYLATE REDUCTASE"/>
    <property type="match status" value="1"/>
</dbReference>
<evidence type="ECO:0000256" key="12">
    <source>
        <dbReference type="RuleBase" id="RU003903"/>
    </source>
</evidence>
<evidence type="ECO:0000256" key="6">
    <source>
        <dbReference type="ARBA" id="ARBA00022857"/>
    </source>
</evidence>
<evidence type="ECO:0000313" key="15">
    <source>
        <dbReference type="EMBL" id="HJG30920.1"/>
    </source>
</evidence>
<dbReference type="GO" id="GO:0004735">
    <property type="term" value="F:pyrroline-5-carboxylate reductase activity"/>
    <property type="evidence" value="ECO:0007669"/>
    <property type="project" value="UniProtKB-UniRule"/>
</dbReference>
<comment type="pathway">
    <text evidence="9 12">Amino-acid biosynthesis; L-proline biosynthesis; L-proline from L-glutamate 5-semialdehyde: step 1/1.</text>
</comment>
<dbReference type="AlphaFoldDB" id="A0A921IP13"/>
<feature type="binding site" evidence="11">
    <location>
        <begin position="8"/>
        <end position="13"/>
    </location>
    <ligand>
        <name>NADP(+)</name>
        <dbReference type="ChEBI" id="CHEBI:58349"/>
    </ligand>
</feature>
<evidence type="ECO:0000259" key="13">
    <source>
        <dbReference type="Pfam" id="PF03807"/>
    </source>
</evidence>
<dbReference type="EMBL" id="DYVF01000041">
    <property type="protein sequence ID" value="HJG30920.1"/>
    <property type="molecule type" value="Genomic_DNA"/>
</dbReference>
<dbReference type="SUPFAM" id="SSF51735">
    <property type="entry name" value="NAD(P)-binding Rossmann-fold domains"/>
    <property type="match status" value="1"/>
</dbReference>
<feature type="domain" description="Pyrroline-5-carboxylate reductase dimerisation" evidence="14">
    <location>
        <begin position="162"/>
        <end position="266"/>
    </location>
</feature>
<dbReference type="InterPro" id="IPR036291">
    <property type="entry name" value="NAD(P)-bd_dom_sf"/>
</dbReference>
<dbReference type="GO" id="GO:0055129">
    <property type="term" value="P:L-proline biosynthetic process"/>
    <property type="evidence" value="ECO:0007669"/>
    <property type="project" value="UniProtKB-UniRule"/>
</dbReference>
<reference evidence="15" key="1">
    <citation type="journal article" date="2021" name="PeerJ">
        <title>Extensive microbial diversity within the chicken gut microbiome revealed by metagenomics and culture.</title>
        <authorList>
            <person name="Gilroy R."/>
            <person name="Ravi A."/>
            <person name="Getino M."/>
            <person name="Pursley I."/>
            <person name="Horton D.L."/>
            <person name="Alikhan N.F."/>
            <person name="Baker D."/>
            <person name="Gharbi K."/>
            <person name="Hall N."/>
            <person name="Watson M."/>
            <person name="Adriaenssens E.M."/>
            <person name="Foster-Nyarko E."/>
            <person name="Jarju S."/>
            <person name="Secka A."/>
            <person name="Antonio M."/>
            <person name="Oren A."/>
            <person name="Chaudhuri R.R."/>
            <person name="La Ragione R."/>
            <person name="Hildebrand F."/>
            <person name="Pallen M.J."/>
        </authorList>
    </citation>
    <scope>NUCLEOTIDE SEQUENCE</scope>
    <source>
        <strain evidence="15">ChiGjej2B2-7701</strain>
    </source>
</reference>
<evidence type="ECO:0000256" key="8">
    <source>
        <dbReference type="ARBA" id="ARBA00058118"/>
    </source>
</evidence>
<dbReference type="InterPro" id="IPR053790">
    <property type="entry name" value="P5CR-like_CS"/>
</dbReference>
<reference evidence="15" key="2">
    <citation type="submission" date="2021-09" db="EMBL/GenBank/DDBJ databases">
        <authorList>
            <person name="Gilroy R."/>
        </authorList>
    </citation>
    <scope>NUCLEOTIDE SEQUENCE</scope>
    <source>
        <strain evidence="15">ChiGjej2B2-7701</strain>
    </source>
</reference>
<keyword evidence="4 9" id="KW-0028">Amino-acid biosynthesis</keyword>
<dbReference type="InterPro" id="IPR029036">
    <property type="entry name" value="P5CR_dimer"/>
</dbReference>
<evidence type="ECO:0000256" key="11">
    <source>
        <dbReference type="PIRSR" id="PIRSR000193-1"/>
    </source>
</evidence>
<evidence type="ECO:0000256" key="5">
    <source>
        <dbReference type="ARBA" id="ARBA00022650"/>
    </source>
</evidence>
<dbReference type="Proteomes" id="UP000746751">
    <property type="component" value="Unassembled WGS sequence"/>
</dbReference>
<gene>
    <name evidence="9 15" type="primary">proC</name>
    <name evidence="15" type="ORF">K8U80_05945</name>
</gene>
<dbReference type="GO" id="GO:0005737">
    <property type="term" value="C:cytoplasm"/>
    <property type="evidence" value="ECO:0007669"/>
    <property type="project" value="UniProtKB-SubCell"/>
</dbReference>
<evidence type="ECO:0000256" key="3">
    <source>
        <dbReference type="ARBA" id="ARBA00022490"/>
    </source>
</evidence>
<comment type="catalytic activity">
    <reaction evidence="9">
        <text>L-proline + NAD(+) = (S)-1-pyrroline-5-carboxylate + NADH + 2 H(+)</text>
        <dbReference type="Rhea" id="RHEA:14105"/>
        <dbReference type="ChEBI" id="CHEBI:15378"/>
        <dbReference type="ChEBI" id="CHEBI:17388"/>
        <dbReference type="ChEBI" id="CHEBI:57540"/>
        <dbReference type="ChEBI" id="CHEBI:57945"/>
        <dbReference type="ChEBI" id="CHEBI:60039"/>
        <dbReference type="EC" id="1.5.1.2"/>
    </reaction>
</comment>
<dbReference type="PANTHER" id="PTHR11645:SF0">
    <property type="entry name" value="PYRROLINE-5-CARBOXYLATE REDUCTASE 3"/>
    <property type="match status" value="1"/>
</dbReference>
<feature type="binding site" evidence="11">
    <location>
        <begin position="70"/>
        <end position="73"/>
    </location>
    <ligand>
        <name>NADP(+)</name>
        <dbReference type="ChEBI" id="CHEBI:58349"/>
    </ligand>
</feature>
<dbReference type="Pfam" id="PF14748">
    <property type="entry name" value="P5CR_dimer"/>
    <property type="match status" value="1"/>
</dbReference>
<feature type="domain" description="Pyrroline-5-carboxylate reductase catalytic N-terminal" evidence="13">
    <location>
        <begin position="5"/>
        <end position="99"/>
    </location>
</feature>
<proteinExistence type="inferred from homology"/>
<dbReference type="InterPro" id="IPR000304">
    <property type="entry name" value="Pyrroline-COOH_reductase"/>
</dbReference>
<sequence length="266" mass="27150">MHKELALIGCGNMGSAIVKGIVGAGLIDAGDIVVSDVSEAASAWLAGELGCVGTCDNVEAVRDAAMVIIAVKPQYLDDVVRGLADAVAPDALVASIAAGVTLARLEGLLGSERKIVRVMPNLPAMVLAGMSSLTPNAQVSAEECARVRELFESFGRAEVVPEHLIDAVIAASGSSPAYVCVFIEALADAAVAEGMPRAQAYTFAEQAVLGTAKYLIETGVHPAVLKDMVSSPAGTTIEAVYALESGGFRAAVIDAARAAAAKNRAM</sequence>
<evidence type="ECO:0000256" key="4">
    <source>
        <dbReference type="ARBA" id="ARBA00022605"/>
    </source>
</evidence>
<dbReference type="HAMAP" id="MF_01925">
    <property type="entry name" value="P5C_reductase"/>
    <property type="match status" value="1"/>
</dbReference>
<keyword evidence="7 9" id="KW-0560">Oxidoreductase</keyword>
<comment type="subcellular location">
    <subcellularLocation>
        <location evidence="1 9">Cytoplasm</location>
    </subcellularLocation>
</comment>
<comment type="function">
    <text evidence="8 9">Catalyzes the reduction of 1-pyrroline-5-carboxylate (PCA) to L-proline.</text>
</comment>
<dbReference type="Gene3D" id="1.10.3730.10">
    <property type="entry name" value="ProC C-terminal domain-like"/>
    <property type="match status" value="1"/>
</dbReference>
<dbReference type="SUPFAM" id="SSF48179">
    <property type="entry name" value="6-phosphogluconate dehydrogenase C-terminal domain-like"/>
    <property type="match status" value="1"/>
</dbReference>
<keyword evidence="5 9" id="KW-0641">Proline biosynthesis</keyword>
<comment type="similarity">
    <text evidence="2 9 12">Belongs to the pyrroline-5-carboxylate reductase family.</text>
</comment>
<dbReference type="InterPro" id="IPR028939">
    <property type="entry name" value="P5C_Rdtase_cat_N"/>
</dbReference>
<feature type="binding site" evidence="11">
    <location>
        <position position="57"/>
    </location>
    <ligand>
        <name>NADPH</name>
        <dbReference type="ChEBI" id="CHEBI:57783"/>
    </ligand>
</feature>
<dbReference type="EC" id="1.5.1.2" evidence="9 10"/>
<comment type="caution">
    <text evidence="15">The sequence shown here is derived from an EMBL/GenBank/DDBJ whole genome shotgun (WGS) entry which is preliminary data.</text>
</comment>
<evidence type="ECO:0000259" key="14">
    <source>
        <dbReference type="Pfam" id="PF14748"/>
    </source>
</evidence>
<dbReference type="FunFam" id="1.10.3730.10:FF:000001">
    <property type="entry name" value="Pyrroline-5-carboxylate reductase"/>
    <property type="match status" value="1"/>
</dbReference>
<evidence type="ECO:0000256" key="1">
    <source>
        <dbReference type="ARBA" id="ARBA00004496"/>
    </source>
</evidence>
<comment type="catalytic activity">
    <reaction evidence="9 12">
        <text>L-proline + NADP(+) = (S)-1-pyrroline-5-carboxylate + NADPH + 2 H(+)</text>
        <dbReference type="Rhea" id="RHEA:14109"/>
        <dbReference type="ChEBI" id="CHEBI:15378"/>
        <dbReference type="ChEBI" id="CHEBI:17388"/>
        <dbReference type="ChEBI" id="CHEBI:57783"/>
        <dbReference type="ChEBI" id="CHEBI:58349"/>
        <dbReference type="ChEBI" id="CHEBI:60039"/>
        <dbReference type="EC" id="1.5.1.2"/>
    </reaction>
</comment>
<dbReference type="Pfam" id="PF03807">
    <property type="entry name" value="F420_oxidored"/>
    <property type="match status" value="1"/>
</dbReference>
<evidence type="ECO:0000256" key="10">
    <source>
        <dbReference type="NCBIfam" id="TIGR00112"/>
    </source>
</evidence>
<keyword evidence="6 9" id="KW-0521">NADP</keyword>
<name>A0A921IP13_9ACTN</name>
<accession>A0A921IP13</accession>
<protein>
    <recommendedName>
        <fullName evidence="9 10">Pyrroline-5-carboxylate reductase</fullName>
        <shortName evidence="9">P5C reductase</shortName>
        <shortName evidence="9">P5CR</shortName>
        <ecNumber evidence="9 10">1.5.1.2</ecNumber>
    </recommendedName>
    <alternativeName>
        <fullName evidence="9">PCA reductase</fullName>
    </alternativeName>
</protein>
<evidence type="ECO:0000256" key="7">
    <source>
        <dbReference type="ARBA" id="ARBA00023002"/>
    </source>
</evidence>
<dbReference type="PIRSF" id="PIRSF000193">
    <property type="entry name" value="Pyrrol-5-carb_rd"/>
    <property type="match status" value="1"/>
</dbReference>
<dbReference type="PROSITE" id="PS00521">
    <property type="entry name" value="P5CR"/>
    <property type="match status" value="1"/>
</dbReference>
<dbReference type="NCBIfam" id="TIGR00112">
    <property type="entry name" value="proC"/>
    <property type="match status" value="1"/>
</dbReference>
<keyword evidence="3 9" id="KW-0963">Cytoplasm</keyword>
<organism evidence="15 16">
    <name type="scientific">Collinsella ihumii</name>
    <dbReference type="NCBI Taxonomy" id="1720204"/>
    <lineage>
        <taxon>Bacteria</taxon>
        <taxon>Bacillati</taxon>
        <taxon>Actinomycetota</taxon>
        <taxon>Coriobacteriia</taxon>
        <taxon>Coriobacteriales</taxon>
        <taxon>Coriobacteriaceae</taxon>
        <taxon>Collinsella</taxon>
    </lineage>
</organism>
<evidence type="ECO:0000256" key="9">
    <source>
        <dbReference type="HAMAP-Rule" id="MF_01925"/>
    </source>
</evidence>